<dbReference type="EMBL" id="JAQPOK010000036">
    <property type="protein sequence ID" value="MDJ1178124.1"/>
    <property type="molecule type" value="Genomic_DNA"/>
</dbReference>
<accession>A0ABT7BG20</accession>
<name>A0ABT7BG20_9CYAN</name>
<protein>
    <submittedName>
        <fullName evidence="1">Ferredoxin</fullName>
    </submittedName>
</protein>
<reference evidence="1 2" key="1">
    <citation type="submission" date="2023-01" db="EMBL/GenBank/DDBJ databases">
        <title>Novel diversity within Roseofilum (Cyanobacteria; Desertifilaceae) from marine benthic mats with descriptions of four novel species.</title>
        <authorList>
            <person name="Wang Y."/>
            <person name="Berthold D.E."/>
            <person name="Hu J."/>
            <person name="Lefler F.W."/>
            <person name="Laughinghouse H.D. IV."/>
        </authorList>
    </citation>
    <scope>NUCLEOTIDE SEQUENCE [LARGE SCALE GENOMIC DNA]</scope>
    <source>
        <strain evidence="1 2">BLCC-M91</strain>
    </source>
</reference>
<dbReference type="Proteomes" id="UP001231370">
    <property type="component" value="Unassembled WGS sequence"/>
</dbReference>
<evidence type="ECO:0000313" key="1">
    <source>
        <dbReference type="EMBL" id="MDJ1178124.1"/>
    </source>
</evidence>
<dbReference type="SUPFAM" id="SSF52833">
    <property type="entry name" value="Thioredoxin-like"/>
    <property type="match status" value="1"/>
</dbReference>
<evidence type="ECO:0000313" key="2">
    <source>
        <dbReference type="Proteomes" id="UP001231370"/>
    </source>
</evidence>
<dbReference type="RefSeq" id="WP_283761447.1">
    <property type="nucleotide sequence ID" value="NZ_JAQPOK010000036.1"/>
</dbReference>
<gene>
    <name evidence="1" type="ORF">PJF56_04530</name>
</gene>
<comment type="caution">
    <text evidence="1">The sequence shown here is derived from an EMBL/GenBank/DDBJ whole genome shotgun (WGS) entry which is preliminary data.</text>
</comment>
<proteinExistence type="predicted"/>
<dbReference type="Gene3D" id="3.40.30.10">
    <property type="entry name" value="Glutaredoxin"/>
    <property type="match status" value="1"/>
</dbReference>
<dbReference type="CDD" id="cd02980">
    <property type="entry name" value="TRX_Fd_family"/>
    <property type="match status" value="1"/>
</dbReference>
<keyword evidence="2" id="KW-1185">Reference proteome</keyword>
<organism evidence="1 2">
    <name type="scientific">Roseofilum halophilum BLCC-M91</name>
    <dbReference type="NCBI Taxonomy" id="3022259"/>
    <lineage>
        <taxon>Bacteria</taxon>
        <taxon>Bacillati</taxon>
        <taxon>Cyanobacteriota</taxon>
        <taxon>Cyanophyceae</taxon>
        <taxon>Desertifilales</taxon>
        <taxon>Desertifilaceae</taxon>
        <taxon>Roseofilum</taxon>
        <taxon>Roseofilum halophilum</taxon>
    </lineage>
</organism>
<sequence length="141" mass="15914">MNLESDAQKTTFDSLSACVKALGLAQIERHIFICADQSVPKCCDRQQSLESWNYLKTRLKELKLDRPTPERPASIFRSKSHCLRVCQNGPILVVYPDGVWYHSCTPDAIERIITEHLLGNQVVEDHAFLIHPLPNASVISS</sequence>
<dbReference type="InterPro" id="IPR036249">
    <property type="entry name" value="Thioredoxin-like_sf"/>
</dbReference>